<evidence type="ECO:0000259" key="8">
    <source>
        <dbReference type="PROSITE" id="PS51396"/>
    </source>
</evidence>
<dbReference type="SMART" id="SM00320">
    <property type="entry name" value="WD40"/>
    <property type="match status" value="6"/>
</dbReference>
<dbReference type="PROSITE" id="PS50082">
    <property type="entry name" value="WD_REPEATS_2"/>
    <property type="match status" value="4"/>
</dbReference>
<dbReference type="GO" id="GO:0005634">
    <property type="term" value="C:nucleus"/>
    <property type="evidence" value="ECO:0007669"/>
    <property type="project" value="TreeGrafter"/>
</dbReference>
<dbReference type="PROSITE" id="PS51394">
    <property type="entry name" value="PFU"/>
    <property type="match status" value="1"/>
</dbReference>
<dbReference type="InterPro" id="IPR038122">
    <property type="entry name" value="PFU_sf"/>
</dbReference>
<dbReference type="Pfam" id="PF00400">
    <property type="entry name" value="WD40"/>
    <property type="match status" value="6"/>
</dbReference>
<dbReference type="InterPro" id="IPR020472">
    <property type="entry name" value="WD40_PAC1"/>
</dbReference>
<dbReference type="GO" id="GO:0005737">
    <property type="term" value="C:cytoplasm"/>
    <property type="evidence" value="ECO:0007669"/>
    <property type="project" value="UniProtKB-SubCell"/>
</dbReference>
<dbReference type="GO" id="GO:0043161">
    <property type="term" value="P:proteasome-mediated ubiquitin-dependent protein catabolic process"/>
    <property type="evidence" value="ECO:0007669"/>
    <property type="project" value="TreeGrafter"/>
</dbReference>
<dbReference type="PANTHER" id="PTHR19849:SF0">
    <property type="entry name" value="PHOSPHOLIPASE A-2-ACTIVATING PROTEIN"/>
    <property type="match status" value="1"/>
</dbReference>
<organism evidence="9 10">
    <name type="scientific">Smittium culicis</name>
    <dbReference type="NCBI Taxonomy" id="133412"/>
    <lineage>
        <taxon>Eukaryota</taxon>
        <taxon>Fungi</taxon>
        <taxon>Fungi incertae sedis</taxon>
        <taxon>Zoopagomycota</taxon>
        <taxon>Kickxellomycotina</taxon>
        <taxon>Harpellomycetes</taxon>
        <taxon>Harpellales</taxon>
        <taxon>Legeriomycetaceae</taxon>
        <taxon>Smittium</taxon>
    </lineage>
</organism>
<comment type="caution">
    <text evidence="9">The sequence shown here is derived from an EMBL/GenBank/DDBJ whole genome shotgun (WGS) entry which is preliminary data.</text>
</comment>
<dbReference type="InterPro" id="IPR015943">
    <property type="entry name" value="WD40/YVTN_repeat-like_dom_sf"/>
</dbReference>
<dbReference type="STRING" id="133412.A0A1R1X7F0"/>
<feature type="repeat" description="WD" evidence="5">
    <location>
        <begin position="217"/>
        <end position="248"/>
    </location>
</feature>
<keyword evidence="3 5" id="KW-0853">WD repeat</keyword>
<dbReference type="EMBL" id="LSSN01004941">
    <property type="protein sequence ID" value="OMJ10561.1"/>
    <property type="molecule type" value="Genomic_DNA"/>
</dbReference>
<proteinExistence type="predicted"/>
<evidence type="ECO:0000256" key="1">
    <source>
        <dbReference type="ARBA" id="ARBA00004496"/>
    </source>
</evidence>
<evidence type="ECO:0000313" key="9">
    <source>
        <dbReference type="EMBL" id="OMJ10561.1"/>
    </source>
</evidence>
<evidence type="ECO:0000259" key="7">
    <source>
        <dbReference type="PROSITE" id="PS51394"/>
    </source>
</evidence>
<evidence type="ECO:0000256" key="4">
    <source>
        <dbReference type="ARBA" id="ARBA00022737"/>
    </source>
</evidence>
<keyword evidence="4" id="KW-0677">Repeat</keyword>
<dbReference type="InterPro" id="IPR013535">
    <property type="entry name" value="PUL_dom"/>
</dbReference>
<dbReference type="InterPro" id="IPR015155">
    <property type="entry name" value="PFU"/>
</dbReference>
<keyword evidence="6" id="KW-1133">Transmembrane helix</keyword>
<dbReference type="Gene3D" id="3.10.20.870">
    <property type="entry name" value="PFU (PLAA family ubiquitin binding), C-terminal domain"/>
    <property type="match status" value="1"/>
</dbReference>
<reference evidence="9 10" key="1">
    <citation type="submission" date="2017-01" db="EMBL/GenBank/DDBJ databases">
        <authorList>
            <person name="Mah S.A."/>
            <person name="Swanson W.J."/>
            <person name="Moy G.W."/>
            <person name="Vacquier V.D."/>
        </authorList>
    </citation>
    <scope>NUCLEOTIDE SEQUENCE [LARGE SCALE GENOMIC DNA]</scope>
    <source>
        <strain evidence="9 10">GSMNP</strain>
    </source>
</reference>
<gene>
    <name evidence="9" type="ORF">AYI70_g10247</name>
</gene>
<keyword evidence="2" id="KW-0963">Cytoplasm</keyword>
<dbReference type="Gene3D" id="1.25.10.10">
    <property type="entry name" value="Leucine-rich Repeat Variant"/>
    <property type="match status" value="1"/>
</dbReference>
<evidence type="ECO:0000313" key="10">
    <source>
        <dbReference type="Proteomes" id="UP000187283"/>
    </source>
</evidence>
<feature type="repeat" description="WD" evidence="5">
    <location>
        <begin position="54"/>
        <end position="89"/>
    </location>
</feature>
<evidence type="ECO:0000256" key="5">
    <source>
        <dbReference type="PROSITE-ProRule" id="PRU00221"/>
    </source>
</evidence>
<keyword evidence="6" id="KW-0812">Transmembrane</keyword>
<dbReference type="CDD" id="cd00200">
    <property type="entry name" value="WD40"/>
    <property type="match status" value="1"/>
</dbReference>
<protein>
    <submittedName>
        <fullName evidence="9">Phospholipase A-2-activating protein</fullName>
    </submittedName>
</protein>
<keyword evidence="6" id="KW-0472">Membrane</keyword>
<dbReference type="Proteomes" id="UP000187283">
    <property type="component" value="Unassembled WGS sequence"/>
</dbReference>
<evidence type="ECO:0000256" key="6">
    <source>
        <dbReference type="SAM" id="Phobius"/>
    </source>
</evidence>
<feature type="transmembrane region" description="Helical" evidence="6">
    <location>
        <begin position="815"/>
        <end position="834"/>
    </location>
</feature>
<feature type="repeat" description="WD" evidence="5">
    <location>
        <begin position="99"/>
        <end position="130"/>
    </location>
</feature>
<accession>A0A1R1X7F0</accession>
<evidence type="ECO:0000256" key="3">
    <source>
        <dbReference type="ARBA" id="ARBA00022574"/>
    </source>
</evidence>
<dbReference type="Pfam" id="PF08324">
    <property type="entry name" value="PUL"/>
    <property type="match status" value="1"/>
</dbReference>
<feature type="domain" description="PFU" evidence="7">
    <location>
        <begin position="350"/>
        <end position="445"/>
    </location>
</feature>
<keyword evidence="10" id="KW-1185">Reference proteome</keyword>
<dbReference type="InterPro" id="IPR036322">
    <property type="entry name" value="WD40_repeat_dom_sf"/>
</dbReference>
<dbReference type="InterPro" id="IPR011989">
    <property type="entry name" value="ARM-like"/>
</dbReference>
<sequence length="840" mass="93576">MEMFKLSTILSGHHDDVRGVSSTNDDCIVTVSRDKTAGIWERHGSVNFSMEKMLIAHSSYVNSVTILKVAGNYYVVTGGSDKIIYVWDILDCSNPIFTLIGHTDNVCTLSSSSDGKIFSGSWDKTAKIWNNYQCEYTLVGHEYAIWDIIEFNNNSVLTASADKTIRRWINGVSVNTYTGHQDCVRALVDLNNGSFASAGNDSCIRIWSEEGSCLMELFGHSSFIYSLDLLPTGELVSSSEDRTVKLWKDVQTIILPATSIWCVSTISNGDIVCGTSNNSAYVFTRDKERYADSDTLKIFNEANANFAESKKTKEKINSDKLPGVERLLQPGTKDQQVIMVKNGSEVEAHQWDSSTNNWLKVGVVTDAVGQERKQLYEGKEYDYVFSVDLEDGKPVKKLPYNCTENPYTAAQNFINKYELSGTYLDEIANFIVRNAEGVEIGSNQTGGDPLTGGSRYVANGSDTTSMGSLSNYKDPFTGGSRYISSNSQSAARITQSSAKEFTCPKKYVNMESGNPSAIYKKLEEFNSKVKIQNSDKSFDQDEMSIIKAVLNKISGEESSGEDVIFQGIDKVVSRVMSWPIEYRFPLLDIIRLAASKIHFNGEIRKHLLAGDSLEVFIEKSSNIVSDYEKNNLDGIQARAIMAMRMSVNMFSCADGQIEIALSGQELLKICKLILSSSPNKNLKLAVSSFLMNLAYLLYNKIELSKDTPFFERLNVNQIELMSNLVELSSEFLNSESQLSFVEINAANTAQIDNTDVLLRLVNVVGILGKIISKHSHNDSFAVPLKSIKNSNLSITLNAIKMASESDLLTNTIGEFYITLYFFFIFYIFSLLIFFDFNFIP</sequence>
<dbReference type="PROSITE" id="PS51396">
    <property type="entry name" value="PUL"/>
    <property type="match status" value="1"/>
</dbReference>
<evidence type="ECO:0000256" key="2">
    <source>
        <dbReference type="ARBA" id="ARBA00022490"/>
    </source>
</evidence>
<feature type="repeat" description="WD" evidence="5">
    <location>
        <begin position="10"/>
        <end position="41"/>
    </location>
</feature>
<name>A0A1R1X7F0_9FUNG</name>
<dbReference type="OrthoDB" id="10265988at2759"/>
<dbReference type="Gene3D" id="2.130.10.10">
    <property type="entry name" value="YVTN repeat-like/Quinoprotein amine dehydrogenase"/>
    <property type="match status" value="1"/>
</dbReference>
<dbReference type="PROSITE" id="PS00678">
    <property type="entry name" value="WD_REPEATS_1"/>
    <property type="match status" value="1"/>
</dbReference>
<dbReference type="SUPFAM" id="SSF50978">
    <property type="entry name" value="WD40 repeat-like"/>
    <property type="match status" value="1"/>
</dbReference>
<feature type="domain" description="PUL" evidence="8">
    <location>
        <begin position="500"/>
        <end position="794"/>
    </location>
</feature>
<dbReference type="InterPro" id="IPR001680">
    <property type="entry name" value="WD40_rpt"/>
</dbReference>
<dbReference type="GO" id="GO:0043130">
    <property type="term" value="F:ubiquitin binding"/>
    <property type="evidence" value="ECO:0007669"/>
    <property type="project" value="TreeGrafter"/>
</dbReference>
<dbReference type="Pfam" id="PF09070">
    <property type="entry name" value="PFU"/>
    <property type="match status" value="1"/>
</dbReference>
<dbReference type="GO" id="GO:0010992">
    <property type="term" value="P:ubiquitin recycling"/>
    <property type="evidence" value="ECO:0007669"/>
    <property type="project" value="TreeGrafter"/>
</dbReference>
<dbReference type="PRINTS" id="PR00320">
    <property type="entry name" value="GPROTEINBRPT"/>
</dbReference>
<dbReference type="PANTHER" id="PTHR19849">
    <property type="entry name" value="PHOSPHOLIPASE A-2-ACTIVATING PROTEIN"/>
    <property type="match status" value="1"/>
</dbReference>
<dbReference type="AlphaFoldDB" id="A0A1R1X7F0"/>
<dbReference type="PROSITE" id="PS50294">
    <property type="entry name" value="WD_REPEATS_REGION"/>
    <property type="match status" value="2"/>
</dbReference>
<comment type="subcellular location">
    <subcellularLocation>
        <location evidence="1">Cytoplasm</location>
    </subcellularLocation>
</comment>
<dbReference type="InterPro" id="IPR019775">
    <property type="entry name" value="WD40_repeat_CS"/>
</dbReference>